<keyword evidence="2" id="KW-0012">Acyltransferase</keyword>
<evidence type="ECO:0000313" key="4">
    <source>
        <dbReference type="EMBL" id="KAJ1731887.1"/>
    </source>
</evidence>
<comment type="caution">
    <text evidence="4">The sequence shown here is derived from an EMBL/GenBank/DDBJ whole genome shotgun (WGS) entry which is preliminary data.</text>
</comment>
<evidence type="ECO:0000313" key="5">
    <source>
        <dbReference type="Proteomes" id="UP001143981"/>
    </source>
</evidence>
<evidence type="ECO:0000259" key="3">
    <source>
        <dbReference type="PROSITE" id="PS51186"/>
    </source>
</evidence>
<reference evidence="4" key="1">
    <citation type="submission" date="2022-07" db="EMBL/GenBank/DDBJ databases">
        <title>Phylogenomic reconstructions and comparative analyses of Kickxellomycotina fungi.</title>
        <authorList>
            <person name="Reynolds N.K."/>
            <person name="Stajich J.E."/>
            <person name="Barry K."/>
            <person name="Grigoriev I.V."/>
            <person name="Crous P."/>
            <person name="Smith M.E."/>
        </authorList>
    </citation>
    <scope>NUCLEOTIDE SEQUENCE</scope>
    <source>
        <strain evidence="4">BCRC 34381</strain>
    </source>
</reference>
<dbReference type="GO" id="GO:0031415">
    <property type="term" value="C:NatA complex"/>
    <property type="evidence" value="ECO:0007669"/>
    <property type="project" value="TreeGrafter"/>
</dbReference>
<proteinExistence type="predicted"/>
<dbReference type="AlphaFoldDB" id="A0A9W7YDB6"/>
<dbReference type="PANTHER" id="PTHR42919:SF8">
    <property type="entry name" value="N-ALPHA-ACETYLTRANSFERASE 50"/>
    <property type="match status" value="1"/>
</dbReference>
<evidence type="ECO:0000256" key="2">
    <source>
        <dbReference type="ARBA" id="ARBA00023315"/>
    </source>
</evidence>
<name>A0A9W7YDB6_9FUNG</name>
<dbReference type="Gene3D" id="3.40.630.30">
    <property type="match status" value="1"/>
</dbReference>
<dbReference type="PANTHER" id="PTHR42919">
    <property type="entry name" value="N-ALPHA-ACETYLTRANSFERASE"/>
    <property type="match status" value="1"/>
</dbReference>
<dbReference type="PROSITE" id="PS51186">
    <property type="entry name" value="GNAT"/>
    <property type="match status" value="1"/>
</dbReference>
<dbReference type="InterPro" id="IPR000182">
    <property type="entry name" value="GNAT_dom"/>
</dbReference>
<dbReference type="Proteomes" id="UP001143981">
    <property type="component" value="Unassembled WGS sequence"/>
</dbReference>
<dbReference type="GO" id="GO:0016747">
    <property type="term" value="F:acyltransferase activity, transferring groups other than amino-acyl groups"/>
    <property type="evidence" value="ECO:0007669"/>
    <property type="project" value="InterPro"/>
</dbReference>
<dbReference type="InterPro" id="IPR051556">
    <property type="entry name" value="N-term/lysine_N-AcTrnsfr"/>
</dbReference>
<keyword evidence="1" id="KW-0808">Transferase</keyword>
<dbReference type="CDD" id="cd04301">
    <property type="entry name" value="NAT_SF"/>
    <property type="match status" value="1"/>
</dbReference>
<evidence type="ECO:0000256" key="1">
    <source>
        <dbReference type="ARBA" id="ARBA00022679"/>
    </source>
</evidence>
<dbReference type="Pfam" id="PF00583">
    <property type="entry name" value="Acetyltransf_1"/>
    <property type="match status" value="1"/>
</dbReference>
<organism evidence="4 5">
    <name type="scientific">Coemansia biformis</name>
    <dbReference type="NCBI Taxonomy" id="1286918"/>
    <lineage>
        <taxon>Eukaryota</taxon>
        <taxon>Fungi</taxon>
        <taxon>Fungi incertae sedis</taxon>
        <taxon>Zoopagomycota</taxon>
        <taxon>Kickxellomycotina</taxon>
        <taxon>Kickxellomycetes</taxon>
        <taxon>Kickxellales</taxon>
        <taxon>Kickxellaceae</taxon>
        <taxon>Coemansia</taxon>
    </lineage>
</organism>
<dbReference type="SUPFAM" id="SSF55729">
    <property type="entry name" value="Acyl-CoA N-acyltransferases (Nat)"/>
    <property type="match status" value="1"/>
</dbReference>
<protein>
    <recommendedName>
        <fullName evidence="3">N-acetyltransferase domain-containing protein</fullName>
    </recommendedName>
</protein>
<gene>
    <name evidence="4" type="ORF">LPJ61_002309</name>
</gene>
<dbReference type="GO" id="GO:0007064">
    <property type="term" value="P:mitotic sister chromatid cohesion"/>
    <property type="evidence" value="ECO:0007669"/>
    <property type="project" value="TreeGrafter"/>
</dbReference>
<keyword evidence="5" id="KW-1185">Reference proteome</keyword>
<sequence length="183" mass="20254">MAVMNAPAAVAGGKPAVELVGVDALSLSRVRNLNTVLFPVRYTGSFYKSLLLPEQFARLAFYNGACVGTITCRKQPLGFADSPTAPHTGYGAPPAVDFEMYMMTLGVLAPYRRLGIAQGLLDSAVEAAAADQTVRRIVLHVQIDNDDALRFYHRRGFTTLRMVERYYKALEPPHAYLLQYRLR</sequence>
<accession>A0A9W7YDB6</accession>
<dbReference type="OrthoDB" id="47374at2759"/>
<dbReference type="InterPro" id="IPR016181">
    <property type="entry name" value="Acyl_CoA_acyltransferase"/>
</dbReference>
<dbReference type="EMBL" id="JANBOI010000280">
    <property type="protein sequence ID" value="KAJ1731887.1"/>
    <property type="molecule type" value="Genomic_DNA"/>
</dbReference>
<feature type="domain" description="N-acetyltransferase" evidence="3">
    <location>
        <begin position="17"/>
        <end position="183"/>
    </location>
</feature>